<proteinExistence type="predicted"/>
<keyword evidence="2 6" id="KW-0812">Transmembrane</keyword>
<dbReference type="GO" id="GO:0009003">
    <property type="term" value="F:signal peptidase activity"/>
    <property type="evidence" value="ECO:0007669"/>
    <property type="project" value="UniProtKB-EC"/>
</dbReference>
<dbReference type="SUPFAM" id="SSF51306">
    <property type="entry name" value="LexA/Signal peptidase"/>
    <property type="match status" value="1"/>
</dbReference>
<evidence type="ECO:0000256" key="1">
    <source>
        <dbReference type="ARBA" id="ARBA00004370"/>
    </source>
</evidence>
<evidence type="ECO:0000256" key="5">
    <source>
        <dbReference type="NCBIfam" id="TIGR02228"/>
    </source>
</evidence>
<dbReference type="CDD" id="cd06530">
    <property type="entry name" value="S26_SPase_I"/>
    <property type="match status" value="1"/>
</dbReference>
<feature type="transmembrane region" description="Helical" evidence="6">
    <location>
        <begin position="160"/>
        <end position="180"/>
    </location>
</feature>
<dbReference type="EC" id="3.4.21.89" evidence="5"/>
<dbReference type="InterPro" id="IPR036286">
    <property type="entry name" value="LexA/Signal_pep-like_sf"/>
</dbReference>
<dbReference type="InterPro" id="IPR013783">
    <property type="entry name" value="Ig-like_fold"/>
</dbReference>
<dbReference type="PANTHER" id="PTHR10806:SF6">
    <property type="entry name" value="SIGNAL PEPTIDASE COMPLEX CATALYTIC SUBUNIT SEC11"/>
    <property type="match status" value="1"/>
</dbReference>
<evidence type="ECO:0000313" key="7">
    <source>
        <dbReference type="EMBL" id="OGG35051.1"/>
    </source>
</evidence>
<reference evidence="7 8" key="1">
    <citation type="journal article" date="2016" name="Nat. Commun.">
        <title>Thousands of microbial genomes shed light on interconnected biogeochemical processes in an aquifer system.</title>
        <authorList>
            <person name="Anantharaman K."/>
            <person name="Brown C.T."/>
            <person name="Hug L.A."/>
            <person name="Sharon I."/>
            <person name="Castelle C.J."/>
            <person name="Probst A.J."/>
            <person name="Thomas B.C."/>
            <person name="Singh A."/>
            <person name="Wilkins M.J."/>
            <person name="Karaoz U."/>
            <person name="Brodie E.L."/>
            <person name="Williams K.H."/>
            <person name="Hubbard S.S."/>
            <person name="Banfield J.F."/>
        </authorList>
    </citation>
    <scope>NUCLEOTIDE SEQUENCE [LARGE SCALE GENOMIC DNA]</scope>
</reference>
<keyword evidence="4 6" id="KW-0472">Membrane</keyword>
<evidence type="ECO:0000256" key="4">
    <source>
        <dbReference type="ARBA" id="ARBA00023136"/>
    </source>
</evidence>
<sequence>MYQRLDPDRPNTKHWPKILFKFGKIAEWFIFSMILSALMVVASPYLPTKNLFSSFIVTSGSMSPAIKSGAVALVLPIDPVLVREKDIIAFYSPEDKSKTVLHRVEKIKISQGRRLFFTKGDNNREADKWEVSTSMVRGLWFLSIPYLGFLASAVRSSVGFLLLVGIPGLLLIIWQIREILSGFDELAKKRAYNLTGIFIASVLAGFTFSPFFVRQITALFSSASIVSGVSISSKDYVPPASPLLIVPPDNIVRETDGLVMDWSDVSDWQNMNNPVYYIYQSARNSGFSPLAYQSGKLTNSQIPAPGTPDGTYWWRVKSCDSLDNCSPWSSVWKATIDSRPPLLSASLSEDGQNVSYTVSRLSRFVSYNYSLTYDTDTLPQAYSGTVTLSGQAEDSKSFYLGTCSPPDCTPHTGIQNLKLGLDVASVTGKIYHLESNF</sequence>
<dbReference type="PANTHER" id="PTHR10806">
    <property type="entry name" value="SIGNAL PEPTIDASE COMPLEX CATALYTIC SUBUNIT SEC11"/>
    <property type="match status" value="1"/>
</dbReference>
<gene>
    <name evidence="7" type="ORF">A2968_00270</name>
</gene>
<evidence type="ECO:0000256" key="6">
    <source>
        <dbReference type="SAM" id="Phobius"/>
    </source>
</evidence>
<comment type="subcellular location">
    <subcellularLocation>
        <location evidence="1">Membrane</location>
    </subcellularLocation>
</comment>
<feature type="transmembrane region" description="Helical" evidence="6">
    <location>
        <begin position="25"/>
        <end position="46"/>
    </location>
</feature>
<protein>
    <recommendedName>
        <fullName evidence="5">Signal peptidase I</fullName>
        <ecNumber evidence="5">3.4.21.89</ecNumber>
    </recommendedName>
</protein>
<dbReference type="Gene3D" id="2.60.40.10">
    <property type="entry name" value="Immunoglobulins"/>
    <property type="match status" value="1"/>
</dbReference>
<evidence type="ECO:0000256" key="3">
    <source>
        <dbReference type="ARBA" id="ARBA00022989"/>
    </source>
</evidence>
<dbReference type="InterPro" id="IPR019533">
    <property type="entry name" value="Peptidase_S26"/>
</dbReference>
<comment type="caution">
    <text evidence="7">The sequence shown here is derived from an EMBL/GenBank/DDBJ whole genome shotgun (WGS) entry which is preliminary data.</text>
</comment>
<dbReference type="STRING" id="1798391.A2968_00270"/>
<dbReference type="InterPro" id="IPR001733">
    <property type="entry name" value="Peptidase_S26B"/>
</dbReference>
<feature type="transmembrane region" description="Helical" evidence="6">
    <location>
        <begin position="192"/>
        <end position="213"/>
    </location>
</feature>
<name>A0A1F6BDL2_9BACT</name>
<dbReference type="AlphaFoldDB" id="A0A1F6BDL2"/>
<accession>A0A1F6BDL2</accession>
<dbReference type="Gene3D" id="2.10.109.10">
    <property type="entry name" value="Umud Fragment, subunit A"/>
    <property type="match status" value="1"/>
</dbReference>
<dbReference type="GO" id="GO:0006465">
    <property type="term" value="P:signal peptide processing"/>
    <property type="evidence" value="ECO:0007669"/>
    <property type="project" value="UniProtKB-UniRule"/>
</dbReference>
<organism evidence="7 8">
    <name type="scientific">Candidatus Gottesmanbacteria bacterium RIFCSPLOWO2_01_FULL_42_22</name>
    <dbReference type="NCBI Taxonomy" id="1798391"/>
    <lineage>
        <taxon>Bacteria</taxon>
        <taxon>Candidatus Gottesmaniibacteriota</taxon>
    </lineage>
</organism>
<dbReference type="EMBL" id="MFJU01000028">
    <property type="protein sequence ID" value="OGG35051.1"/>
    <property type="molecule type" value="Genomic_DNA"/>
</dbReference>
<evidence type="ECO:0000313" key="8">
    <source>
        <dbReference type="Proteomes" id="UP000176228"/>
    </source>
</evidence>
<dbReference type="NCBIfam" id="TIGR02228">
    <property type="entry name" value="sigpep_I_arch"/>
    <property type="match status" value="1"/>
</dbReference>
<evidence type="ECO:0000256" key="2">
    <source>
        <dbReference type="ARBA" id="ARBA00022692"/>
    </source>
</evidence>
<dbReference type="Proteomes" id="UP000176228">
    <property type="component" value="Unassembled WGS sequence"/>
</dbReference>
<dbReference type="GO" id="GO:0004252">
    <property type="term" value="F:serine-type endopeptidase activity"/>
    <property type="evidence" value="ECO:0007669"/>
    <property type="project" value="UniProtKB-UniRule"/>
</dbReference>
<dbReference type="GO" id="GO:0016020">
    <property type="term" value="C:membrane"/>
    <property type="evidence" value="ECO:0007669"/>
    <property type="project" value="UniProtKB-SubCell"/>
</dbReference>
<keyword evidence="3 6" id="KW-1133">Transmembrane helix</keyword>